<organism evidence="3 4">
    <name type="scientific">Apiospora rasikravindrae</name>
    <dbReference type="NCBI Taxonomy" id="990691"/>
    <lineage>
        <taxon>Eukaryota</taxon>
        <taxon>Fungi</taxon>
        <taxon>Dikarya</taxon>
        <taxon>Ascomycota</taxon>
        <taxon>Pezizomycotina</taxon>
        <taxon>Sordariomycetes</taxon>
        <taxon>Xylariomycetidae</taxon>
        <taxon>Amphisphaeriales</taxon>
        <taxon>Apiosporaceae</taxon>
        <taxon>Apiospora</taxon>
    </lineage>
</organism>
<feature type="compositionally biased region" description="Acidic residues" evidence="1">
    <location>
        <begin position="240"/>
        <end position="251"/>
    </location>
</feature>
<feature type="compositionally biased region" description="Acidic residues" evidence="1">
    <location>
        <begin position="492"/>
        <end position="501"/>
    </location>
</feature>
<feature type="compositionally biased region" description="Acidic residues" evidence="1">
    <location>
        <begin position="162"/>
        <end position="178"/>
    </location>
</feature>
<feature type="compositionally biased region" description="Acidic residues" evidence="1">
    <location>
        <begin position="258"/>
        <end position="267"/>
    </location>
</feature>
<evidence type="ECO:0000256" key="2">
    <source>
        <dbReference type="SAM" id="Phobius"/>
    </source>
</evidence>
<comment type="caution">
    <text evidence="3">The sequence shown here is derived from an EMBL/GenBank/DDBJ whole genome shotgun (WGS) entry which is preliminary data.</text>
</comment>
<feature type="compositionally biased region" description="Basic and acidic residues" evidence="1">
    <location>
        <begin position="625"/>
        <end position="636"/>
    </location>
</feature>
<sequence>MLFQWDPRSWRKVHRILITISFIITVYFEALLAWVLEPLSQRGAITNQTAGSTGVTTTGADEVSAPGVLETQEASRPPLPTPLSLEQRRTLDWVRHGSHDDSLYTFEYAQDVHRLEATVPDRPQSEGSEPRQVETEEPIDQDTVITLDDNDGQVEPSPQVEFPEEDTTEDVVEIITEEIQDKGASSATDGEETDPVTIERPTTSRSFHPEDERSDDDDEELAVTRPTFDINKEYELPQPDTEEEVVEDTPEEVVKDAPEEETTEDNIEIIPVPERTTEKRPHRRRRDTKRDVLMDLRSKLGLLQALREKEQESRAVASPSTTTTTARQKQQQNQEKEDRENHVAPVRQQLPEHKRAELVDLRGKLMLFVKMQEQQQHQQQEKEDRDNPVVNERPQLSEQRREELVNLRRKLMLFARMQGQGEAAPSAPEEPSILMPISEEKEEEELEREEPSNEPNQEPPSPSDELTDSDPETGADEIPLSPPPEELPQGAYDEDDEDEGLVDPFSSEGNGILVFIKDWLLLPEELSALEVLYQVANLRDTLTFVPGYVPTKHNLVREDEFLLVRSEPVPVEINLHFLTRLRSLRWRSLLRASDALIKPADRAWLESFLHEMSEPTFTMGVVRGNQEKPTTRPGEGKRRRPQQQQRRRRSTLLHQAEAAEPLLPHEEQAIRATNQTLWTRHAHEAATATMQAIYDNTEERFAWIDDRADEVRSGLEEMERSLLRLLDNLTSLESDVSLAVEVHGQEYTHLAGRIQRHLL</sequence>
<feature type="compositionally biased region" description="Basic and acidic residues" evidence="1">
    <location>
        <begin position="288"/>
        <end position="298"/>
    </location>
</feature>
<dbReference type="Proteomes" id="UP001444661">
    <property type="component" value="Unassembled WGS sequence"/>
</dbReference>
<feature type="compositionally biased region" description="Acidic residues" evidence="1">
    <location>
        <begin position="465"/>
        <end position="475"/>
    </location>
</feature>
<feature type="compositionally biased region" description="Basic residues" evidence="1">
    <location>
        <begin position="637"/>
        <end position="651"/>
    </location>
</feature>
<dbReference type="EMBL" id="JAQQWK010000001">
    <property type="protein sequence ID" value="KAK8056787.1"/>
    <property type="molecule type" value="Genomic_DNA"/>
</dbReference>
<feature type="compositionally biased region" description="Acidic residues" evidence="1">
    <location>
        <begin position="212"/>
        <end position="221"/>
    </location>
</feature>
<keyword evidence="4" id="KW-1185">Reference proteome</keyword>
<name>A0ABR1UD13_9PEZI</name>
<evidence type="ECO:0000313" key="3">
    <source>
        <dbReference type="EMBL" id="KAK8056787.1"/>
    </source>
</evidence>
<feature type="compositionally biased region" description="Low complexity" evidence="1">
    <location>
        <begin position="321"/>
        <end position="333"/>
    </location>
</feature>
<keyword evidence="2" id="KW-1133">Transmembrane helix</keyword>
<protein>
    <submittedName>
        <fullName evidence="3">Uncharacterized protein</fullName>
    </submittedName>
</protein>
<reference evidence="3 4" key="1">
    <citation type="submission" date="2023-01" db="EMBL/GenBank/DDBJ databases">
        <title>Analysis of 21 Apiospora genomes using comparative genomics revels a genus with tremendous synthesis potential of carbohydrate active enzymes and secondary metabolites.</title>
        <authorList>
            <person name="Sorensen T."/>
        </authorList>
    </citation>
    <scope>NUCLEOTIDE SEQUENCE [LARGE SCALE GENOMIC DNA]</scope>
    <source>
        <strain evidence="3 4">CBS 33761</strain>
    </source>
</reference>
<keyword evidence="2" id="KW-0472">Membrane</keyword>
<feature type="region of interest" description="Disordered" evidence="1">
    <location>
        <begin position="370"/>
        <end position="402"/>
    </location>
</feature>
<evidence type="ECO:0000256" key="1">
    <source>
        <dbReference type="SAM" id="MobiDB-lite"/>
    </source>
</evidence>
<feature type="region of interest" description="Disordered" evidence="1">
    <location>
        <begin position="619"/>
        <end position="651"/>
    </location>
</feature>
<accession>A0ABR1UD13</accession>
<proteinExistence type="predicted"/>
<gene>
    <name evidence="3" type="ORF">PG993_002014</name>
</gene>
<evidence type="ECO:0000313" key="4">
    <source>
        <dbReference type="Proteomes" id="UP001444661"/>
    </source>
</evidence>
<feature type="transmembrane region" description="Helical" evidence="2">
    <location>
        <begin position="16"/>
        <end position="36"/>
    </location>
</feature>
<feature type="region of interest" description="Disordered" evidence="1">
    <location>
        <begin position="440"/>
        <end position="504"/>
    </location>
</feature>
<keyword evidence="2" id="KW-0812">Transmembrane</keyword>
<feature type="region of interest" description="Disordered" evidence="1">
    <location>
        <begin position="116"/>
        <end position="357"/>
    </location>
</feature>